<dbReference type="RefSeq" id="WP_103096549.1">
    <property type="nucleotide sequence ID" value="NZ_LYMM01000040.1"/>
</dbReference>
<dbReference type="Proteomes" id="UP000236327">
    <property type="component" value="Unassembled WGS sequence"/>
</dbReference>
<protein>
    <submittedName>
        <fullName evidence="1">Uncharacterized protein</fullName>
    </submittedName>
</protein>
<dbReference type="AlphaFoldDB" id="A0A2K2FYT5"/>
<gene>
    <name evidence="1" type="ORF">A8V01_04865</name>
</gene>
<evidence type="ECO:0000313" key="2">
    <source>
        <dbReference type="Proteomes" id="UP000236327"/>
    </source>
</evidence>
<name>A0A2K2FYT5_9SPHN</name>
<organism evidence="1 2">
    <name type="scientific">Novosphingobium guangzhouense</name>
    <dbReference type="NCBI Taxonomy" id="1850347"/>
    <lineage>
        <taxon>Bacteria</taxon>
        <taxon>Pseudomonadati</taxon>
        <taxon>Pseudomonadota</taxon>
        <taxon>Alphaproteobacteria</taxon>
        <taxon>Sphingomonadales</taxon>
        <taxon>Sphingomonadaceae</taxon>
        <taxon>Novosphingobium</taxon>
    </lineage>
</organism>
<dbReference type="OrthoDB" id="7510589at2"/>
<keyword evidence="2" id="KW-1185">Reference proteome</keyword>
<reference evidence="1 2" key="1">
    <citation type="submission" date="2016-05" db="EMBL/GenBank/DDBJ databases">
        <title>Complete genome sequence of Novosphingobium guangzhouense SA925(T).</title>
        <authorList>
            <person name="Sha S."/>
        </authorList>
    </citation>
    <scope>NUCLEOTIDE SEQUENCE [LARGE SCALE GENOMIC DNA]</scope>
    <source>
        <strain evidence="1 2">SA925</strain>
    </source>
</reference>
<dbReference type="EMBL" id="LYMM01000040">
    <property type="protein sequence ID" value="PNU03956.1"/>
    <property type="molecule type" value="Genomic_DNA"/>
</dbReference>
<proteinExistence type="predicted"/>
<sequence length="65" mass="6836">MPAASGAAAGTLHLTPAEEEAVAAYVERVWQGATGLSEVPPHDMLCTLVGLMMRKVREITASREG</sequence>
<comment type="caution">
    <text evidence="1">The sequence shown here is derived from an EMBL/GenBank/DDBJ whole genome shotgun (WGS) entry which is preliminary data.</text>
</comment>
<evidence type="ECO:0000313" key="1">
    <source>
        <dbReference type="EMBL" id="PNU03956.1"/>
    </source>
</evidence>
<accession>A0A2K2FYT5</accession>